<protein>
    <submittedName>
        <fullName evidence="4">Metallopeptidase TldD-related protein</fullName>
    </submittedName>
</protein>
<feature type="region of interest" description="Disordered" evidence="2">
    <location>
        <begin position="541"/>
        <end position="566"/>
    </location>
</feature>
<gene>
    <name evidence="4" type="ORF">LQ567_02525</name>
</gene>
<reference evidence="4 5" key="1">
    <citation type="submission" date="2021-11" db="EMBL/GenBank/DDBJ databases">
        <title>Genomic of Niabella pedocola.</title>
        <authorList>
            <person name="Wu T."/>
        </authorList>
    </citation>
    <scope>NUCLEOTIDE SEQUENCE [LARGE SCALE GENOMIC DNA]</scope>
    <source>
        <strain evidence="4 5">JCM 31011</strain>
    </source>
</reference>
<accession>A0ABS8PKI5</accession>
<dbReference type="PANTHER" id="PTHR30624">
    <property type="entry name" value="UNCHARACTERIZED PROTEIN TLDD AND PMBA"/>
    <property type="match status" value="1"/>
</dbReference>
<sequence>MIFNLRSGLAAIGLTFLTQTLVAQDLLMTTLSKELQREFDQLKKADDRLYYMSYRVDDITTYSIRTSFGAITGIDSSRYRVFSPTVRLGSYKLDNTHNVGFGQFPGGIPAVDDAAIIRLAVWKNTDNAYKNAVQAYEQILTNKKVKVAEEDSAADFSPAPKVVYQDPPLRYAALRPDLDALGKNLAAYSAVLKSNPDLLTGIATIEFKIIRKYFTDTDGSSIIENSTSTWQSVYSSTKAPDGMELPLFQMYYAYEPSGLPSRDSVLKDIRTMSAKLTALRSAPVADPFVGPAILSGRASGVFFHEIFGHRLEGKRMKSDFDGHTFKNKIGTPVLPDFLSITLDPTIKQVGQNEVNGFYRYDDEGVAAQKVNVVEAGILRSFLMTRTPINGSSGSNGHARTAPGGIPESRQSNLIVKASATQTADALKELLRKEAKKQGHEYGYYFEDVQGGFTTVGRTTPNAFNVMPIEVYRVFVDGRPDQLVRGVDLIGTPLSMFRRIIAADNTLETFNGMCGSNSGWVPVSASSPAIFVDVIETQKKSKSNDRLPVLPRPDLDRSAHSSTSTSF</sequence>
<dbReference type="EMBL" id="JAJNEC010000003">
    <property type="protein sequence ID" value="MCD2421619.1"/>
    <property type="molecule type" value="Genomic_DNA"/>
</dbReference>
<organism evidence="4 5">
    <name type="scientific">Niabella pedocola</name>
    <dbReference type="NCBI Taxonomy" id="1752077"/>
    <lineage>
        <taxon>Bacteria</taxon>
        <taxon>Pseudomonadati</taxon>
        <taxon>Bacteroidota</taxon>
        <taxon>Chitinophagia</taxon>
        <taxon>Chitinophagales</taxon>
        <taxon>Chitinophagaceae</taxon>
        <taxon>Niabella</taxon>
    </lineage>
</organism>
<evidence type="ECO:0000256" key="1">
    <source>
        <dbReference type="ARBA" id="ARBA00005836"/>
    </source>
</evidence>
<evidence type="ECO:0000256" key="2">
    <source>
        <dbReference type="SAM" id="MobiDB-lite"/>
    </source>
</evidence>
<keyword evidence="5" id="KW-1185">Reference proteome</keyword>
<dbReference type="InterPro" id="IPR045569">
    <property type="entry name" value="Metalloprtase-TldD/E_C"/>
</dbReference>
<dbReference type="PANTHER" id="PTHR30624:SF0">
    <property type="entry name" value="METALLOPROTEASE SLR0863"/>
    <property type="match status" value="1"/>
</dbReference>
<comment type="similarity">
    <text evidence="1">Belongs to the peptidase U62 family.</text>
</comment>
<name>A0ABS8PKI5_9BACT</name>
<dbReference type="RefSeq" id="WP_231002524.1">
    <property type="nucleotide sequence ID" value="NZ_JAJNEC010000003.1"/>
</dbReference>
<comment type="caution">
    <text evidence="4">The sequence shown here is derived from an EMBL/GenBank/DDBJ whole genome shotgun (WGS) entry which is preliminary data.</text>
</comment>
<dbReference type="InterPro" id="IPR036059">
    <property type="entry name" value="TldD/PmbA_sf"/>
</dbReference>
<dbReference type="InterPro" id="IPR051463">
    <property type="entry name" value="Peptidase_U62_metallo"/>
</dbReference>
<proteinExistence type="inferred from homology"/>
<evidence type="ECO:0000313" key="4">
    <source>
        <dbReference type="EMBL" id="MCD2421619.1"/>
    </source>
</evidence>
<evidence type="ECO:0000313" key="5">
    <source>
        <dbReference type="Proteomes" id="UP001199816"/>
    </source>
</evidence>
<evidence type="ECO:0000259" key="3">
    <source>
        <dbReference type="Pfam" id="PF19289"/>
    </source>
</evidence>
<dbReference type="Pfam" id="PF19289">
    <property type="entry name" value="PmbA_TldD_3rd"/>
    <property type="match status" value="1"/>
</dbReference>
<dbReference type="Proteomes" id="UP001199816">
    <property type="component" value="Unassembled WGS sequence"/>
</dbReference>
<dbReference type="SUPFAM" id="SSF111283">
    <property type="entry name" value="Putative modulator of DNA gyrase, PmbA/TldD"/>
    <property type="match status" value="1"/>
</dbReference>
<feature type="domain" description="Metalloprotease TldD/E C-terminal" evidence="3">
    <location>
        <begin position="291"/>
        <end position="535"/>
    </location>
</feature>